<dbReference type="Proteomes" id="UP000523007">
    <property type="component" value="Unassembled WGS sequence"/>
</dbReference>
<organism evidence="2 3">
    <name type="scientific">Lipingzhangella halophila</name>
    <dbReference type="NCBI Taxonomy" id="1783352"/>
    <lineage>
        <taxon>Bacteria</taxon>
        <taxon>Bacillati</taxon>
        <taxon>Actinomycetota</taxon>
        <taxon>Actinomycetes</taxon>
        <taxon>Streptosporangiales</taxon>
        <taxon>Nocardiopsidaceae</taxon>
        <taxon>Lipingzhangella</taxon>
    </lineage>
</organism>
<sequence length="248" mass="26804">MAGPAVIGTGARWWGMRRGAAGGGARRECPWRHSRRWVGQPAVIGAGARRWRGQRRAATAAHTLGPLPGSARRGAQGRRYPPLSRPLCPVFAPILSKSFPYRAVKERFPQDRRPGRPQSGHSGRAEAAAAPKMTMRTDSAPRMTPRTLSPRPTTGHPVTRATTGHQNRPPRAGPPRRPRCRLSSGAPPPGTRTDRHGLDHPAPSPPSSGTPPPGTRTDTCPHGPRRRPPGRQRPGHRRGAPARLRALP</sequence>
<reference evidence="2 3" key="1">
    <citation type="submission" date="2020-08" db="EMBL/GenBank/DDBJ databases">
        <title>Sequencing the genomes of 1000 actinobacteria strains.</title>
        <authorList>
            <person name="Klenk H.-P."/>
        </authorList>
    </citation>
    <scope>NUCLEOTIDE SEQUENCE [LARGE SCALE GENOMIC DNA]</scope>
    <source>
        <strain evidence="2 3">DSM 102030</strain>
    </source>
</reference>
<dbReference type="EMBL" id="JACHJT010000001">
    <property type="protein sequence ID" value="MBB4933517.1"/>
    <property type="molecule type" value="Genomic_DNA"/>
</dbReference>
<evidence type="ECO:0000256" key="1">
    <source>
        <dbReference type="SAM" id="MobiDB-lite"/>
    </source>
</evidence>
<feature type="compositionally biased region" description="Pro residues" evidence="1">
    <location>
        <begin position="202"/>
        <end position="214"/>
    </location>
</feature>
<protein>
    <submittedName>
        <fullName evidence="2">Uncharacterized protein</fullName>
    </submittedName>
</protein>
<feature type="region of interest" description="Disordered" evidence="1">
    <location>
        <begin position="59"/>
        <end position="82"/>
    </location>
</feature>
<evidence type="ECO:0000313" key="3">
    <source>
        <dbReference type="Proteomes" id="UP000523007"/>
    </source>
</evidence>
<name>A0A7W7RKK0_9ACTN</name>
<keyword evidence="3" id="KW-1185">Reference proteome</keyword>
<comment type="caution">
    <text evidence="2">The sequence shown here is derived from an EMBL/GenBank/DDBJ whole genome shotgun (WGS) entry which is preliminary data.</text>
</comment>
<evidence type="ECO:0000313" key="2">
    <source>
        <dbReference type="EMBL" id="MBB4933517.1"/>
    </source>
</evidence>
<proteinExistence type="predicted"/>
<feature type="region of interest" description="Disordered" evidence="1">
    <location>
        <begin position="107"/>
        <end position="248"/>
    </location>
</feature>
<dbReference type="AlphaFoldDB" id="A0A7W7RKK0"/>
<accession>A0A7W7RKK0</accession>
<gene>
    <name evidence="2" type="ORF">F4561_004337</name>
</gene>
<feature type="compositionally biased region" description="Basic residues" evidence="1">
    <location>
        <begin position="223"/>
        <end position="240"/>
    </location>
</feature>